<sequence length="215" mass="21924">MGRSSLLRTAAAGALLGTSLYVGSDVLGEYTTYCILRDKGLAFAGQDAQLAAQIGQPYEHGPWYNASIGFTQSGHIAAITFPLRGSRQITDVTVRAVRRPGVSSAAIYNLIDGEWKVLDCNAMAPQAGGSVRPRSIMPAVAVPKVEDGKVVGECEECNRKAEAPAAAAGASAAAATSPSGSGAAAGTATPAAPGGGESDAAAAGGQKRKRRFWLF</sequence>
<gene>
    <name evidence="3" type="ORF">GPECTOR_485g426</name>
</gene>
<accession>A0A150FUY5</accession>
<dbReference type="PANTHER" id="PTHR35114:SF1">
    <property type="entry name" value="CYTOCHROME OXIDASE COMPLEX ASSEMBLY PROTEIN"/>
    <property type="match status" value="1"/>
</dbReference>
<evidence type="ECO:0000313" key="3">
    <source>
        <dbReference type="EMBL" id="KXZ41409.1"/>
    </source>
</evidence>
<dbReference type="OrthoDB" id="535599at2759"/>
<dbReference type="EMBL" id="LSYV01000482">
    <property type="protein sequence ID" value="KXZ41409.1"/>
    <property type="molecule type" value="Genomic_DNA"/>
</dbReference>
<dbReference type="Proteomes" id="UP000075714">
    <property type="component" value="Unassembled WGS sequence"/>
</dbReference>
<protein>
    <submittedName>
        <fullName evidence="3">Uncharacterized protein</fullName>
    </submittedName>
</protein>
<feature type="signal peptide" evidence="2">
    <location>
        <begin position="1"/>
        <end position="24"/>
    </location>
</feature>
<feature type="region of interest" description="Disordered" evidence="1">
    <location>
        <begin position="171"/>
        <end position="215"/>
    </location>
</feature>
<keyword evidence="4" id="KW-1185">Reference proteome</keyword>
<feature type="compositionally biased region" description="Low complexity" evidence="1">
    <location>
        <begin position="171"/>
        <end position="205"/>
    </location>
</feature>
<dbReference type="AlphaFoldDB" id="A0A150FUY5"/>
<evidence type="ECO:0000313" key="4">
    <source>
        <dbReference type="Proteomes" id="UP000075714"/>
    </source>
</evidence>
<dbReference type="PANTHER" id="PTHR35114">
    <property type="entry name" value="CYTOCHROME OXIDASE COMPLEX ASSEMBLY PROTEIN"/>
    <property type="match status" value="1"/>
</dbReference>
<feature type="compositionally biased region" description="Basic residues" evidence="1">
    <location>
        <begin position="206"/>
        <end position="215"/>
    </location>
</feature>
<organism evidence="3 4">
    <name type="scientific">Gonium pectorale</name>
    <name type="common">Green alga</name>
    <dbReference type="NCBI Taxonomy" id="33097"/>
    <lineage>
        <taxon>Eukaryota</taxon>
        <taxon>Viridiplantae</taxon>
        <taxon>Chlorophyta</taxon>
        <taxon>core chlorophytes</taxon>
        <taxon>Chlorophyceae</taxon>
        <taxon>CS clade</taxon>
        <taxon>Chlamydomonadales</taxon>
        <taxon>Volvocaceae</taxon>
        <taxon>Gonium</taxon>
    </lineage>
</organism>
<proteinExistence type="predicted"/>
<feature type="chain" id="PRO_5007561779" evidence="2">
    <location>
        <begin position="25"/>
        <end position="215"/>
    </location>
</feature>
<keyword evidence="2" id="KW-0732">Signal</keyword>
<name>A0A150FUY5_GONPE</name>
<evidence type="ECO:0000256" key="2">
    <source>
        <dbReference type="SAM" id="SignalP"/>
    </source>
</evidence>
<evidence type="ECO:0000256" key="1">
    <source>
        <dbReference type="SAM" id="MobiDB-lite"/>
    </source>
</evidence>
<reference evidence="4" key="1">
    <citation type="journal article" date="2016" name="Nat. Commun.">
        <title>The Gonium pectorale genome demonstrates co-option of cell cycle regulation during the evolution of multicellularity.</title>
        <authorList>
            <person name="Hanschen E.R."/>
            <person name="Marriage T.N."/>
            <person name="Ferris P.J."/>
            <person name="Hamaji T."/>
            <person name="Toyoda A."/>
            <person name="Fujiyama A."/>
            <person name="Neme R."/>
            <person name="Noguchi H."/>
            <person name="Minakuchi Y."/>
            <person name="Suzuki M."/>
            <person name="Kawai-Toyooka H."/>
            <person name="Smith D.R."/>
            <person name="Sparks H."/>
            <person name="Anderson J."/>
            <person name="Bakaric R."/>
            <person name="Luria V."/>
            <person name="Karger A."/>
            <person name="Kirschner M.W."/>
            <person name="Durand P.M."/>
            <person name="Michod R.E."/>
            <person name="Nozaki H."/>
            <person name="Olson B.J."/>
        </authorList>
    </citation>
    <scope>NUCLEOTIDE SEQUENCE [LARGE SCALE GENOMIC DNA]</scope>
    <source>
        <strain evidence="4">NIES-2863</strain>
    </source>
</reference>
<comment type="caution">
    <text evidence="3">The sequence shown here is derived from an EMBL/GenBank/DDBJ whole genome shotgun (WGS) entry which is preliminary data.</text>
</comment>